<accession>X1SZY5</accession>
<proteinExistence type="predicted"/>
<protein>
    <submittedName>
        <fullName evidence="1">Uncharacterized protein</fullName>
    </submittedName>
</protein>
<dbReference type="AlphaFoldDB" id="X1SZY5"/>
<reference evidence="1" key="1">
    <citation type="journal article" date="2014" name="Front. Microbiol.">
        <title>High frequency of phylogenetically diverse reductive dehalogenase-homologous genes in deep subseafloor sedimentary metagenomes.</title>
        <authorList>
            <person name="Kawai M."/>
            <person name="Futagami T."/>
            <person name="Toyoda A."/>
            <person name="Takaki Y."/>
            <person name="Nishi S."/>
            <person name="Hori S."/>
            <person name="Arai W."/>
            <person name="Tsubouchi T."/>
            <person name="Morono Y."/>
            <person name="Uchiyama I."/>
            <person name="Ito T."/>
            <person name="Fujiyama A."/>
            <person name="Inagaki F."/>
            <person name="Takami H."/>
        </authorList>
    </citation>
    <scope>NUCLEOTIDE SEQUENCE</scope>
    <source>
        <strain evidence="1">Expedition CK06-06</strain>
    </source>
</reference>
<evidence type="ECO:0000313" key="1">
    <source>
        <dbReference type="EMBL" id="GAI98622.1"/>
    </source>
</evidence>
<sequence>MTLGENGKQEPIKLSLTREGAKAQVIENLASAGILLREEVARYEKVLDSYDNLTLTRVLVMSHSLREICGDILT</sequence>
<dbReference type="EMBL" id="BARW01019718">
    <property type="protein sequence ID" value="GAI98622.1"/>
    <property type="molecule type" value="Genomic_DNA"/>
</dbReference>
<name>X1SZY5_9ZZZZ</name>
<gene>
    <name evidence="1" type="ORF">S12H4_33460</name>
</gene>
<organism evidence="1">
    <name type="scientific">marine sediment metagenome</name>
    <dbReference type="NCBI Taxonomy" id="412755"/>
    <lineage>
        <taxon>unclassified sequences</taxon>
        <taxon>metagenomes</taxon>
        <taxon>ecological metagenomes</taxon>
    </lineage>
</organism>
<comment type="caution">
    <text evidence="1">The sequence shown here is derived from an EMBL/GenBank/DDBJ whole genome shotgun (WGS) entry which is preliminary data.</text>
</comment>